<keyword evidence="3" id="KW-1185">Reference proteome</keyword>
<dbReference type="InterPro" id="IPR011990">
    <property type="entry name" value="TPR-like_helical_dom_sf"/>
</dbReference>
<dbReference type="OrthoDB" id="426393at2759"/>
<comment type="caution">
    <text evidence="2">The sequence shown here is derived from an EMBL/GenBank/DDBJ whole genome shotgun (WGS) entry which is preliminary data.</text>
</comment>
<dbReference type="OMA" id="WPDEMKD"/>
<evidence type="ECO:0000313" key="2">
    <source>
        <dbReference type="EMBL" id="OLP99418.1"/>
    </source>
</evidence>
<reference evidence="2 3" key="1">
    <citation type="submission" date="2016-02" db="EMBL/GenBank/DDBJ databases">
        <title>Genome analysis of coral dinoflagellate symbionts highlights evolutionary adaptations to a symbiotic lifestyle.</title>
        <authorList>
            <person name="Aranda M."/>
            <person name="Li Y."/>
            <person name="Liew Y.J."/>
            <person name="Baumgarten S."/>
            <person name="Simakov O."/>
            <person name="Wilson M."/>
            <person name="Piel J."/>
            <person name="Ashoor H."/>
            <person name="Bougouffa S."/>
            <person name="Bajic V.B."/>
            <person name="Ryu T."/>
            <person name="Ravasi T."/>
            <person name="Bayer T."/>
            <person name="Micklem G."/>
            <person name="Kim H."/>
            <person name="Bhak J."/>
            <person name="Lajeunesse T.C."/>
            <person name="Voolstra C.R."/>
        </authorList>
    </citation>
    <scope>NUCLEOTIDE SEQUENCE [LARGE SCALE GENOMIC DNA]</scope>
    <source>
        <strain evidence="2 3">CCMP2467</strain>
    </source>
</reference>
<accession>A0A1Q9DWB7</accession>
<gene>
    <name evidence="2" type="ORF">AK812_SmicGene17989</name>
</gene>
<dbReference type="Gene3D" id="1.25.40.10">
    <property type="entry name" value="Tetratricopeptide repeat domain"/>
    <property type="match status" value="1"/>
</dbReference>
<dbReference type="SUPFAM" id="SSF48452">
    <property type="entry name" value="TPR-like"/>
    <property type="match status" value="1"/>
</dbReference>
<evidence type="ECO:0008006" key="4">
    <source>
        <dbReference type="Google" id="ProtNLM"/>
    </source>
</evidence>
<evidence type="ECO:0000313" key="3">
    <source>
        <dbReference type="Proteomes" id="UP000186817"/>
    </source>
</evidence>
<protein>
    <recommendedName>
        <fullName evidence="4">Protein C10</fullName>
    </recommendedName>
</protein>
<dbReference type="PANTHER" id="PTHR46512">
    <property type="entry name" value="PEPTIDYLPROLYL ISOMERASE"/>
    <property type="match status" value="1"/>
</dbReference>
<dbReference type="InterPro" id="IPR050754">
    <property type="entry name" value="FKBP4/5/8-like"/>
</dbReference>
<feature type="compositionally biased region" description="Basic residues" evidence="1">
    <location>
        <begin position="452"/>
        <end position="465"/>
    </location>
</feature>
<dbReference type="EMBL" id="LSRX01000362">
    <property type="protein sequence ID" value="OLP99418.1"/>
    <property type="molecule type" value="Genomic_DNA"/>
</dbReference>
<feature type="region of interest" description="Disordered" evidence="1">
    <location>
        <begin position="452"/>
        <end position="507"/>
    </location>
</feature>
<evidence type="ECO:0000256" key="1">
    <source>
        <dbReference type="SAM" id="MobiDB-lite"/>
    </source>
</evidence>
<feature type="compositionally biased region" description="Acidic residues" evidence="1">
    <location>
        <begin position="1"/>
        <end position="11"/>
    </location>
</feature>
<proteinExistence type="predicted"/>
<sequence length="645" mass="73371">MPCSESDDDDSCSSTSLPDLEPVENFPASSSDDQARPETYFFRLAGSGQTKEKLSEAEALWADPPERVERPWEAEVRMEDRRLMQQPCNEDLCEDELGYPKWPDEMKDPEYFKKELQRMREDPRNNANRGRSMEDQEFWNEAARLPWAKVLLRKEQYWTERRNVWLQQYGKVVRGNRGRLRLGEELEECSVELRRLVAPVLHCRVVEQLLLTALEEADDLQLTLSDFLEDSPGRELLAELNATCCRLACDTREEQDRQATLMQEELDGRLREAQQAAQKELDQATPARTIIDMEGLRVALEYGQKCRKDGLVEYQRGNFEEALHSWRQGDLGLRRFRAPMRCEDENTMLRELHGSVLRNLSQAALKLGRYGEALDAANRAIALTGGRGLGQSAGDALGCGLEASGEIDVKAWYRRHLALEGLGHVRESAACLQYIEEAATCRPDGERLRRDCQRRREKMRKQQRRRTAEEGRMVRRGLRSGVFAGDRPESSEQALVPSETSPWSAGLADPAAACTEAAGGSRGSGDSKHLTHEGATELLEDLRRAYTEPSFVRRVDKLSKDVRFDAREFAPQLARLSFEAQTPILKKWGFEASLAGSQEMKEAIQERTRRDPKLKEVSDEVSRALYGSPELLMYDRVKLLLTGGT</sequence>
<organism evidence="2 3">
    <name type="scientific">Symbiodinium microadriaticum</name>
    <name type="common">Dinoflagellate</name>
    <name type="synonym">Zooxanthella microadriatica</name>
    <dbReference type="NCBI Taxonomy" id="2951"/>
    <lineage>
        <taxon>Eukaryota</taxon>
        <taxon>Sar</taxon>
        <taxon>Alveolata</taxon>
        <taxon>Dinophyceae</taxon>
        <taxon>Suessiales</taxon>
        <taxon>Symbiodiniaceae</taxon>
        <taxon>Symbiodinium</taxon>
    </lineage>
</organism>
<dbReference type="Proteomes" id="UP000186817">
    <property type="component" value="Unassembled WGS sequence"/>
</dbReference>
<feature type="region of interest" description="Disordered" evidence="1">
    <location>
        <begin position="1"/>
        <end position="62"/>
    </location>
</feature>
<name>A0A1Q9DWB7_SYMMI</name>
<dbReference type="AlphaFoldDB" id="A0A1Q9DWB7"/>